<protein>
    <submittedName>
        <fullName evidence="1">Uncharacterized protein</fullName>
    </submittedName>
</protein>
<proteinExistence type="predicted"/>
<keyword evidence="2" id="KW-1185">Reference proteome</keyword>
<gene>
    <name evidence="1" type="ORF">NUW58_g9367</name>
</gene>
<evidence type="ECO:0000313" key="1">
    <source>
        <dbReference type="EMBL" id="KAJ2971614.1"/>
    </source>
</evidence>
<name>A0ACC1MYB3_9PEZI</name>
<evidence type="ECO:0000313" key="2">
    <source>
        <dbReference type="Proteomes" id="UP001143856"/>
    </source>
</evidence>
<organism evidence="1 2">
    <name type="scientific">Xylaria curta</name>
    <dbReference type="NCBI Taxonomy" id="42375"/>
    <lineage>
        <taxon>Eukaryota</taxon>
        <taxon>Fungi</taxon>
        <taxon>Dikarya</taxon>
        <taxon>Ascomycota</taxon>
        <taxon>Pezizomycotina</taxon>
        <taxon>Sordariomycetes</taxon>
        <taxon>Xylariomycetidae</taxon>
        <taxon>Xylariales</taxon>
        <taxon>Xylariaceae</taxon>
        <taxon>Xylaria</taxon>
    </lineage>
</organism>
<comment type="caution">
    <text evidence="1">The sequence shown here is derived from an EMBL/GenBank/DDBJ whole genome shotgun (WGS) entry which is preliminary data.</text>
</comment>
<accession>A0ACC1MYB3</accession>
<reference evidence="1" key="1">
    <citation type="submission" date="2022-10" db="EMBL/GenBank/DDBJ databases">
        <title>Genome Sequence of Xylaria curta.</title>
        <authorList>
            <person name="Buettner E."/>
        </authorList>
    </citation>
    <scope>NUCLEOTIDE SEQUENCE</scope>
    <source>
        <strain evidence="1">Babe10</strain>
    </source>
</reference>
<dbReference type="Proteomes" id="UP001143856">
    <property type="component" value="Unassembled WGS sequence"/>
</dbReference>
<dbReference type="EMBL" id="JAPDGR010003344">
    <property type="protein sequence ID" value="KAJ2971614.1"/>
    <property type="molecule type" value="Genomic_DNA"/>
</dbReference>
<sequence length="210" mass="22615">MFFEGSLQDGISTALQQSRQVVCFVTDGSSESQQWESEFLKDESIRPGLESQSVVLRLSAGSEEAGYLEALFPVPKKPTIVVIQNGQLKEYIASGTSKEEFIRRLSKTTQLGVTQNQPSSSSASRAAAANPPPVQHSAPARSNDGLYDDTQPTATPASSSAHAQGAGPTPTEEEQRPKAEKKDKGKARAEAEDDRRESAEDDPPHKDTIS</sequence>